<keyword evidence="4" id="KW-0472">Membrane</keyword>
<accession>A0AAV4EWG5</accession>
<dbReference type="Proteomes" id="UP000762676">
    <property type="component" value="Unassembled WGS sequence"/>
</dbReference>
<dbReference type="EMBL" id="BMAT01000362">
    <property type="protein sequence ID" value="GFR65034.1"/>
    <property type="molecule type" value="Genomic_DNA"/>
</dbReference>
<evidence type="ECO:0000256" key="1">
    <source>
        <dbReference type="ARBA" id="ARBA00022614"/>
    </source>
</evidence>
<dbReference type="InterPro" id="IPR003591">
    <property type="entry name" value="Leu-rich_rpt_typical-subtyp"/>
</dbReference>
<proteinExistence type="predicted"/>
<feature type="chain" id="PRO_5043484001" evidence="5">
    <location>
        <begin position="23"/>
        <end position="489"/>
    </location>
</feature>
<feature type="transmembrane region" description="Helical" evidence="4">
    <location>
        <begin position="440"/>
        <end position="462"/>
    </location>
</feature>
<name>A0AAV4EWG5_9GAST</name>
<keyword evidence="5" id="KW-0732">Signal</keyword>
<reference evidence="6 7" key="1">
    <citation type="journal article" date="2021" name="Elife">
        <title>Chloroplast acquisition without the gene transfer in kleptoplastic sea slugs, Plakobranchus ocellatus.</title>
        <authorList>
            <person name="Maeda T."/>
            <person name="Takahashi S."/>
            <person name="Yoshida T."/>
            <person name="Shimamura S."/>
            <person name="Takaki Y."/>
            <person name="Nagai Y."/>
            <person name="Toyoda A."/>
            <person name="Suzuki Y."/>
            <person name="Arimoto A."/>
            <person name="Ishii H."/>
            <person name="Satoh N."/>
            <person name="Nishiyama T."/>
            <person name="Hasebe M."/>
            <person name="Maruyama T."/>
            <person name="Minagawa J."/>
            <person name="Obokata J."/>
            <person name="Shigenobu S."/>
        </authorList>
    </citation>
    <scope>NUCLEOTIDE SEQUENCE [LARGE SCALE GENOMIC DNA]</scope>
</reference>
<keyword evidence="4" id="KW-1133">Transmembrane helix</keyword>
<dbReference type="Gene3D" id="3.80.10.10">
    <property type="entry name" value="Ribonuclease Inhibitor"/>
    <property type="match status" value="1"/>
</dbReference>
<evidence type="ECO:0000256" key="5">
    <source>
        <dbReference type="SAM" id="SignalP"/>
    </source>
</evidence>
<dbReference type="InterPro" id="IPR001611">
    <property type="entry name" value="Leu-rich_rpt"/>
</dbReference>
<dbReference type="PANTHER" id="PTHR24366">
    <property type="entry name" value="IG(IMMUNOGLOBULIN) AND LRR(LEUCINE RICH REPEAT) DOMAINS"/>
    <property type="match status" value="1"/>
</dbReference>
<evidence type="ECO:0000313" key="7">
    <source>
        <dbReference type="Proteomes" id="UP000762676"/>
    </source>
</evidence>
<protein>
    <submittedName>
        <fullName evidence="6">SLIT and NTRK-like protein 2</fullName>
    </submittedName>
</protein>
<dbReference type="SUPFAM" id="SSF52058">
    <property type="entry name" value="L domain-like"/>
    <property type="match status" value="1"/>
</dbReference>
<feature type="region of interest" description="Disordered" evidence="3">
    <location>
        <begin position="327"/>
        <end position="355"/>
    </location>
</feature>
<evidence type="ECO:0000256" key="3">
    <source>
        <dbReference type="SAM" id="MobiDB-lite"/>
    </source>
</evidence>
<gene>
    <name evidence="6" type="ORF">ElyMa_000195300</name>
</gene>
<keyword evidence="7" id="KW-1185">Reference proteome</keyword>
<keyword evidence="1" id="KW-0433">Leucine-rich repeat</keyword>
<dbReference type="PANTHER" id="PTHR24366:SF96">
    <property type="entry name" value="LEUCINE RICH REPEAT CONTAINING 53"/>
    <property type="match status" value="1"/>
</dbReference>
<dbReference type="PROSITE" id="PS51450">
    <property type="entry name" value="LRR"/>
    <property type="match status" value="2"/>
</dbReference>
<evidence type="ECO:0000256" key="2">
    <source>
        <dbReference type="ARBA" id="ARBA00022737"/>
    </source>
</evidence>
<evidence type="ECO:0000256" key="4">
    <source>
        <dbReference type="SAM" id="Phobius"/>
    </source>
</evidence>
<organism evidence="6 7">
    <name type="scientific">Elysia marginata</name>
    <dbReference type="NCBI Taxonomy" id="1093978"/>
    <lineage>
        <taxon>Eukaryota</taxon>
        <taxon>Metazoa</taxon>
        <taxon>Spiralia</taxon>
        <taxon>Lophotrochozoa</taxon>
        <taxon>Mollusca</taxon>
        <taxon>Gastropoda</taxon>
        <taxon>Heterobranchia</taxon>
        <taxon>Euthyneura</taxon>
        <taxon>Panpulmonata</taxon>
        <taxon>Sacoglossa</taxon>
        <taxon>Placobranchoidea</taxon>
        <taxon>Plakobranchidae</taxon>
        <taxon>Elysia</taxon>
    </lineage>
</organism>
<feature type="region of interest" description="Disordered" evidence="3">
    <location>
        <begin position="371"/>
        <end position="419"/>
    </location>
</feature>
<dbReference type="AlphaFoldDB" id="A0AAV4EWG5"/>
<dbReference type="InterPro" id="IPR032675">
    <property type="entry name" value="LRR_dom_sf"/>
</dbReference>
<dbReference type="SMART" id="SM00369">
    <property type="entry name" value="LRR_TYP"/>
    <property type="match status" value="5"/>
</dbReference>
<keyword evidence="2" id="KW-0677">Repeat</keyword>
<feature type="signal peptide" evidence="5">
    <location>
        <begin position="1"/>
        <end position="22"/>
    </location>
</feature>
<evidence type="ECO:0000313" key="6">
    <source>
        <dbReference type="EMBL" id="GFR65034.1"/>
    </source>
</evidence>
<sequence>MKLGTTVLVIWAGLDFFVGVSAQNYCSKINDRLLASSRASRENIFEGFKRQLASSASVHFSNCDINPLGTEEWSALGHAVYIDFSYTDVDQLPVMGFKNFPCLWTLKITNSFIEVISQGAFPRTVNASLFRCPMSNRKRPESPLQDLYLKSNRIHTIEDNSLMAPNLFSLDLSNNSIKCIDGKFRFLSALRELKLGGNKIEALERASFQGLKHLYSLTLKGNAIAHISDDAFHQTTKLKILNLDDNRITSLGWVIRPPNKFALQMLNHFFLEGNQLTDLPEQPFTNINNHISFSLNKNPWRCSEKWTSFQRLYPVKLGAIKCSQPQTVTESLPNHVSSMKTSAPETSKRMTTRTSGYTSVAPVATFETRPPTARLYSPAAKDGKKSSSETPSPRPSDVPSTLAKVTSPSPNLKESGNLTVVASPSSPAKYSSLSKTTATGIIVCVILLAVFGICGVIVFVVWRRKKMLRSEDTASLPVSDVALRYTALM</sequence>
<comment type="caution">
    <text evidence="6">The sequence shown here is derived from an EMBL/GenBank/DDBJ whole genome shotgun (WGS) entry which is preliminary data.</text>
</comment>
<dbReference type="Pfam" id="PF13855">
    <property type="entry name" value="LRR_8"/>
    <property type="match status" value="1"/>
</dbReference>
<feature type="compositionally biased region" description="Polar residues" evidence="3">
    <location>
        <begin position="403"/>
        <end position="419"/>
    </location>
</feature>
<keyword evidence="4" id="KW-0812">Transmembrane</keyword>
<feature type="compositionally biased region" description="Polar residues" evidence="3">
    <location>
        <begin position="327"/>
        <end position="345"/>
    </location>
</feature>